<evidence type="ECO:0000313" key="1">
    <source>
        <dbReference type="EMBL" id="CAE7939074.1"/>
    </source>
</evidence>
<name>A0A813C7R1_9DINO</name>
<sequence length="227" mass="25627">EGLKAHQPDLVLHENVLRFQVEHLLEGIEDLYTAFEFRISPWLGAKEMYHVILSSTECTADFDFHFGACASMTGSDLLAMPPSIVQEYFRNKLRQKHCHTEGLLTSSDFTKVLTPRQKGVLQKFQELSANAVGDLEDDFLVDLSQTDEWTTASNDAPCLLRGSLIWSHKLQRTALPAEHLLLQGIPLLQDNSAWKKFVFDKAADPFYDSMFLSLSGNAMHRAVVGTW</sequence>
<evidence type="ECO:0000313" key="2">
    <source>
        <dbReference type="Proteomes" id="UP000601435"/>
    </source>
</evidence>
<comment type="caution">
    <text evidence="1">The sequence shown here is derived from an EMBL/GenBank/DDBJ whole genome shotgun (WGS) entry which is preliminary data.</text>
</comment>
<keyword evidence="2" id="KW-1185">Reference proteome</keyword>
<accession>A0A813C7R1</accession>
<proteinExistence type="predicted"/>
<dbReference type="EMBL" id="CAJNJA010087832">
    <property type="protein sequence ID" value="CAE7939074.1"/>
    <property type="molecule type" value="Genomic_DNA"/>
</dbReference>
<feature type="non-terminal residue" evidence="1">
    <location>
        <position position="1"/>
    </location>
</feature>
<protein>
    <submittedName>
        <fullName evidence="1">Uncharacterized protein</fullName>
    </submittedName>
</protein>
<dbReference type="OrthoDB" id="405938at2759"/>
<gene>
    <name evidence="1" type="ORF">SNEC2469_LOCUS33395</name>
</gene>
<dbReference type="AlphaFoldDB" id="A0A813C7R1"/>
<reference evidence="1" key="1">
    <citation type="submission" date="2021-02" db="EMBL/GenBank/DDBJ databases">
        <authorList>
            <person name="Dougan E. K."/>
            <person name="Rhodes N."/>
            <person name="Thang M."/>
            <person name="Chan C."/>
        </authorList>
    </citation>
    <scope>NUCLEOTIDE SEQUENCE</scope>
</reference>
<organism evidence="1 2">
    <name type="scientific">Symbiodinium necroappetens</name>
    <dbReference type="NCBI Taxonomy" id="1628268"/>
    <lineage>
        <taxon>Eukaryota</taxon>
        <taxon>Sar</taxon>
        <taxon>Alveolata</taxon>
        <taxon>Dinophyceae</taxon>
        <taxon>Suessiales</taxon>
        <taxon>Symbiodiniaceae</taxon>
        <taxon>Symbiodinium</taxon>
    </lineage>
</organism>
<feature type="non-terminal residue" evidence="1">
    <location>
        <position position="227"/>
    </location>
</feature>
<dbReference type="Proteomes" id="UP000601435">
    <property type="component" value="Unassembled WGS sequence"/>
</dbReference>